<feature type="domain" description="Plasmid replication protein C N-terminal" evidence="2">
    <location>
        <begin position="10"/>
        <end position="159"/>
    </location>
</feature>
<dbReference type="Pfam" id="PF11800">
    <property type="entry name" value="RP-C_C"/>
    <property type="match status" value="1"/>
</dbReference>
<evidence type="ECO:0000313" key="5">
    <source>
        <dbReference type="Proteomes" id="UP000291572"/>
    </source>
</evidence>
<dbReference type="InterPro" id="IPR005090">
    <property type="entry name" value="RepC_N"/>
</dbReference>
<reference evidence="4 5" key="1">
    <citation type="submission" date="2019-02" db="EMBL/GenBank/DDBJ databases">
        <authorList>
            <person name="Feng G."/>
        </authorList>
    </citation>
    <scope>NUCLEOTIDE SEQUENCE [LARGE SCALE GENOMIC DNA]</scope>
    <source>
        <strain evidence="4 5">CCTCC AB 2011146</strain>
    </source>
</reference>
<dbReference type="InterPro" id="IPR021760">
    <property type="entry name" value="RepC_C"/>
</dbReference>
<accession>A0A8G1ZF61</accession>
<feature type="compositionally biased region" description="Polar residues" evidence="1">
    <location>
        <begin position="224"/>
        <end position="243"/>
    </location>
</feature>
<dbReference type="Pfam" id="PF03428">
    <property type="entry name" value="RP-C"/>
    <property type="match status" value="1"/>
</dbReference>
<dbReference type="Proteomes" id="UP000291572">
    <property type="component" value="Unassembled WGS sequence"/>
</dbReference>
<evidence type="ECO:0000259" key="3">
    <source>
        <dbReference type="Pfam" id="PF11800"/>
    </source>
</evidence>
<gene>
    <name evidence="4" type="ORF">EWH12_13685</name>
</gene>
<protein>
    <submittedName>
        <fullName evidence="4">Uncharacterized protein</fullName>
    </submittedName>
</protein>
<proteinExistence type="predicted"/>
<name>A0A8G1ZF61_9SPHN</name>
<feature type="domain" description="Plasmid replication protein C C-terminal" evidence="3">
    <location>
        <begin position="267"/>
        <end position="353"/>
    </location>
</feature>
<feature type="region of interest" description="Disordered" evidence="1">
    <location>
        <begin position="208"/>
        <end position="243"/>
    </location>
</feature>
<evidence type="ECO:0000313" key="4">
    <source>
        <dbReference type="EMBL" id="RYM09637.1"/>
    </source>
</evidence>
<dbReference type="OrthoDB" id="7488837at2"/>
<evidence type="ECO:0000259" key="2">
    <source>
        <dbReference type="Pfam" id="PF03428"/>
    </source>
</evidence>
<dbReference type="EMBL" id="SEOO01000022">
    <property type="protein sequence ID" value="RYM09637.1"/>
    <property type="molecule type" value="Genomic_DNA"/>
</dbReference>
<evidence type="ECO:0000256" key="1">
    <source>
        <dbReference type="SAM" id="MobiDB-lite"/>
    </source>
</evidence>
<dbReference type="RefSeq" id="WP_129926945.1">
    <property type="nucleotide sequence ID" value="NZ_SEOO01000022.1"/>
</dbReference>
<sequence length="392" mass="42918">MSIALTHSGLPENCGRFDLLSVFEQVAKSHYRLSKTAIALVRHYVLRTSDEDYRKGRVCAVWSQVATTARAIGLTPRSINGAERELEDAGFLIRSTGGNGARYGERRDGRVIWASGINLAPLILRFHELQDKLQAIRLRDRAVDQCKADIRQINRAIRSSEQMNLRTMADEILPHGRTARITDLDRLTAIRDALAEVLTMLRDGAGAQKISDGSEENCAPNIPPEQSSKTCSSGEPSQTPDLRMSPQQAALIATDEYREALAMFGGTTWSGIVETSLHMAIQMGIGQRSWQSACARLGREHAALCVIIIQRNAALSSGHRYHARKPAGCLAGMVKSTLAGTMNLAGMVAAIRDRKNEGRKTGRSEIGNAQDSITDSIFGQMAARYARCTRLS</sequence>
<organism evidence="4 5">
    <name type="scientific">Sphingobium cupriresistens</name>
    <dbReference type="NCBI Taxonomy" id="1132417"/>
    <lineage>
        <taxon>Bacteria</taxon>
        <taxon>Pseudomonadati</taxon>
        <taxon>Pseudomonadota</taxon>
        <taxon>Alphaproteobacteria</taxon>
        <taxon>Sphingomonadales</taxon>
        <taxon>Sphingomonadaceae</taxon>
        <taxon>Sphingobium</taxon>
    </lineage>
</organism>
<dbReference type="AlphaFoldDB" id="A0A8G1ZF61"/>
<comment type="caution">
    <text evidence="4">The sequence shown here is derived from an EMBL/GenBank/DDBJ whole genome shotgun (WGS) entry which is preliminary data.</text>
</comment>